<sequence>MPGLARHFSPCDPGARRGLRHRGRDAAGDAEEDLRAHGPRLRLRLRHRAGGQGAPRPGGHRRRAATHPVVTLDGYCAANGIGRVDFIRMDIEGASRRR</sequence>
<protein>
    <submittedName>
        <fullName evidence="3">FkbM family methyltransferase</fullName>
    </submittedName>
</protein>
<evidence type="ECO:0000259" key="2">
    <source>
        <dbReference type="Pfam" id="PF05050"/>
    </source>
</evidence>
<dbReference type="EMBL" id="CP068570">
    <property type="protein sequence ID" value="QQZ51948.1"/>
    <property type="molecule type" value="Genomic_DNA"/>
</dbReference>
<gene>
    <name evidence="3" type="ORF">JKL49_09455</name>
</gene>
<dbReference type="InterPro" id="IPR006342">
    <property type="entry name" value="FkbM_mtfrase"/>
</dbReference>
<evidence type="ECO:0000313" key="3">
    <source>
        <dbReference type="EMBL" id="QQZ51948.1"/>
    </source>
</evidence>
<feature type="region of interest" description="Disordered" evidence="1">
    <location>
        <begin position="1"/>
        <end position="38"/>
    </location>
</feature>
<keyword evidence="3" id="KW-0489">Methyltransferase</keyword>
<organism evidence="3">
    <name type="scientific">Phenylobacterium glaciei</name>
    <dbReference type="NCBI Taxonomy" id="2803784"/>
    <lineage>
        <taxon>Bacteria</taxon>
        <taxon>Pseudomonadati</taxon>
        <taxon>Pseudomonadota</taxon>
        <taxon>Alphaproteobacteria</taxon>
        <taxon>Caulobacterales</taxon>
        <taxon>Caulobacteraceae</taxon>
        <taxon>Phenylobacterium</taxon>
    </lineage>
</organism>
<keyword evidence="3" id="KW-0808">Transferase</keyword>
<dbReference type="AlphaFoldDB" id="A0A974SAP3"/>
<feature type="region of interest" description="Disordered" evidence="1">
    <location>
        <begin position="45"/>
        <end position="64"/>
    </location>
</feature>
<accession>A0A974SAP3</accession>
<proteinExistence type="predicted"/>
<name>A0A974SAP3_9CAUL</name>
<feature type="domain" description="Methyltransferase FkbM" evidence="2">
    <location>
        <begin position="50"/>
        <end position="94"/>
    </location>
</feature>
<dbReference type="Pfam" id="PF05050">
    <property type="entry name" value="Methyltransf_21"/>
    <property type="match status" value="1"/>
</dbReference>
<evidence type="ECO:0000256" key="1">
    <source>
        <dbReference type="SAM" id="MobiDB-lite"/>
    </source>
</evidence>
<dbReference type="GO" id="GO:0008168">
    <property type="term" value="F:methyltransferase activity"/>
    <property type="evidence" value="ECO:0007669"/>
    <property type="project" value="UniProtKB-KW"/>
</dbReference>
<dbReference type="GO" id="GO:0032259">
    <property type="term" value="P:methylation"/>
    <property type="evidence" value="ECO:0007669"/>
    <property type="project" value="UniProtKB-KW"/>
</dbReference>
<reference evidence="3" key="1">
    <citation type="submission" date="2021-01" db="EMBL/GenBank/DDBJ databases">
        <title>Genome sequence of Phenylobacterium sp. 20VBR1 isolated from a valley glaceir, Ny-Alesund, Svalbard.</title>
        <authorList>
            <person name="Thomas F.A."/>
            <person name="Krishnan K.P."/>
            <person name="Sinha R.K."/>
        </authorList>
    </citation>
    <scope>NUCLEOTIDE SEQUENCE</scope>
    <source>
        <strain evidence="3">20VBR1</strain>
    </source>
</reference>